<comment type="function">
    <text evidence="7">Catalyzes the dehydrogenation at the alpha-beta position of ACP-bound acyl chains. This results in the introduction of a double bond in the lipidic chain, which is further transferred to the epsilon-amino group of lysine residue in the mycobactin core by MbtK.</text>
</comment>
<dbReference type="AlphaFoldDB" id="A0A1Q4VBG4"/>
<evidence type="ECO:0000256" key="4">
    <source>
        <dbReference type="ARBA" id="ARBA00022630"/>
    </source>
</evidence>
<gene>
    <name evidence="14" type="ORF">AB852_08670</name>
</gene>
<feature type="domain" description="Acyl-CoA dehydrogenase/oxidase N-terminal" evidence="13">
    <location>
        <begin position="2"/>
        <end position="96"/>
    </location>
</feature>
<proteinExistence type="inferred from homology"/>
<dbReference type="InterPro" id="IPR009075">
    <property type="entry name" value="AcylCo_DH/oxidase_C"/>
</dbReference>
<sequence>MTDRIAPLLPAAERDRTFPRAAVTACGAAGLFTERWTGGIHGDLGRSVLLSEEMGRAGLGGIGVGIGLHLEAAVPLLRRYATTDHARALLGQALDGDITCCVATSEQNVGSDLAAVETRLTPKGSQWQVHGTKWYVSPGAAADTALVLCRHTDGPAIVIVPRDGLHTVKRWTTTGMRSLETVCLSVDATVPDEAVLVRPGAGLAAMGHGLLHERLALAAQTLGALDLAMTLAITHLKRRRQFGTPLHRHQALRLRAADLHSQVRITRLGLYAAATEWSANGHVPPAEAAALKVTAARLGEQVTSECVHLFGGRGYTEDATPLERLWRDLKVTRLGGGSDEMMWELVAAGFRPDHALYEHWITD</sequence>
<dbReference type="InterPro" id="IPR009100">
    <property type="entry name" value="AcylCoA_DH/oxidase_NM_dom_sf"/>
</dbReference>
<evidence type="ECO:0000256" key="1">
    <source>
        <dbReference type="ARBA" id="ARBA00001974"/>
    </source>
</evidence>
<evidence type="ECO:0000256" key="6">
    <source>
        <dbReference type="ARBA" id="ARBA00023002"/>
    </source>
</evidence>
<dbReference type="PANTHER" id="PTHR48083">
    <property type="entry name" value="MEDIUM-CHAIN SPECIFIC ACYL-COA DEHYDROGENASE, MITOCHONDRIAL-RELATED"/>
    <property type="match status" value="1"/>
</dbReference>
<evidence type="ECO:0000256" key="2">
    <source>
        <dbReference type="ARBA" id="ARBA00005102"/>
    </source>
</evidence>
<evidence type="ECO:0000256" key="9">
    <source>
        <dbReference type="ARBA" id="ARBA00042660"/>
    </source>
</evidence>
<dbReference type="Gene3D" id="1.20.140.10">
    <property type="entry name" value="Butyryl-CoA Dehydrogenase, subunit A, domain 3"/>
    <property type="match status" value="1"/>
</dbReference>
<dbReference type="SUPFAM" id="SSF56645">
    <property type="entry name" value="Acyl-CoA dehydrogenase NM domain-like"/>
    <property type="match status" value="1"/>
</dbReference>
<evidence type="ECO:0000256" key="10">
    <source>
        <dbReference type="RuleBase" id="RU362125"/>
    </source>
</evidence>
<comment type="caution">
    <text evidence="14">The sequence shown here is derived from an EMBL/GenBank/DDBJ whole genome shotgun (WGS) entry which is preliminary data.</text>
</comment>
<evidence type="ECO:0000259" key="11">
    <source>
        <dbReference type="Pfam" id="PF00441"/>
    </source>
</evidence>
<keyword evidence="5 10" id="KW-0274">FAD</keyword>
<dbReference type="Gene3D" id="2.40.110.10">
    <property type="entry name" value="Butyryl-CoA Dehydrogenase, subunit A, domain 2"/>
    <property type="match status" value="1"/>
</dbReference>
<keyword evidence="6 10" id="KW-0560">Oxidoreductase</keyword>
<evidence type="ECO:0000259" key="13">
    <source>
        <dbReference type="Pfam" id="PF02771"/>
    </source>
</evidence>
<dbReference type="Proteomes" id="UP000186455">
    <property type="component" value="Unassembled WGS sequence"/>
</dbReference>
<name>A0A1Q4VBG4_9ACTN</name>
<evidence type="ECO:0000256" key="8">
    <source>
        <dbReference type="ARBA" id="ARBA00040394"/>
    </source>
</evidence>
<dbReference type="STRING" id="1048205.AB852_08670"/>
<dbReference type="Pfam" id="PF02770">
    <property type="entry name" value="Acyl-CoA_dh_M"/>
    <property type="match status" value="1"/>
</dbReference>
<dbReference type="Pfam" id="PF02771">
    <property type="entry name" value="Acyl-CoA_dh_N"/>
    <property type="match status" value="1"/>
</dbReference>
<evidence type="ECO:0000313" key="14">
    <source>
        <dbReference type="EMBL" id="OKH95153.1"/>
    </source>
</evidence>
<dbReference type="GO" id="GO:0003995">
    <property type="term" value="F:acyl-CoA dehydrogenase activity"/>
    <property type="evidence" value="ECO:0007669"/>
    <property type="project" value="TreeGrafter"/>
</dbReference>
<comment type="cofactor">
    <cofactor evidence="1 10">
        <name>FAD</name>
        <dbReference type="ChEBI" id="CHEBI:57692"/>
    </cofactor>
</comment>
<keyword evidence="15" id="KW-1185">Reference proteome</keyword>
<feature type="domain" description="Acyl-CoA oxidase/dehydrogenase middle" evidence="12">
    <location>
        <begin position="101"/>
        <end position="186"/>
    </location>
</feature>
<dbReference type="InterPro" id="IPR050741">
    <property type="entry name" value="Acyl-CoA_dehydrogenase"/>
</dbReference>
<dbReference type="GO" id="GO:0050660">
    <property type="term" value="F:flavin adenine dinucleotide binding"/>
    <property type="evidence" value="ECO:0007669"/>
    <property type="project" value="InterPro"/>
</dbReference>
<dbReference type="InterPro" id="IPR036250">
    <property type="entry name" value="AcylCo_DH-like_C"/>
</dbReference>
<dbReference type="InterPro" id="IPR013786">
    <property type="entry name" value="AcylCoA_DH/ox_N"/>
</dbReference>
<evidence type="ECO:0000259" key="12">
    <source>
        <dbReference type="Pfam" id="PF02770"/>
    </source>
</evidence>
<dbReference type="PANTHER" id="PTHR48083:SF20">
    <property type="entry name" value="LONG-CHAIN SPECIFIC ACYL-COA DEHYDROGENASE, MITOCHONDRIAL"/>
    <property type="match status" value="1"/>
</dbReference>
<comment type="similarity">
    <text evidence="3 10">Belongs to the acyl-CoA dehydrogenase family.</text>
</comment>
<keyword evidence="4 10" id="KW-0285">Flavoprotein</keyword>
<dbReference type="GO" id="GO:0005737">
    <property type="term" value="C:cytoplasm"/>
    <property type="evidence" value="ECO:0007669"/>
    <property type="project" value="TreeGrafter"/>
</dbReference>
<dbReference type="Gene3D" id="1.10.540.10">
    <property type="entry name" value="Acyl-CoA dehydrogenase/oxidase, N-terminal domain"/>
    <property type="match status" value="1"/>
</dbReference>
<evidence type="ECO:0000256" key="3">
    <source>
        <dbReference type="ARBA" id="ARBA00009347"/>
    </source>
</evidence>
<dbReference type="CDD" id="cd00567">
    <property type="entry name" value="ACAD"/>
    <property type="match status" value="1"/>
</dbReference>
<dbReference type="EMBL" id="LFBV01000002">
    <property type="protein sequence ID" value="OKH95153.1"/>
    <property type="molecule type" value="Genomic_DNA"/>
</dbReference>
<evidence type="ECO:0000256" key="7">
    <source>
        <dbReference type="ARBA" id="ARBA00037085"/>
    </source>
</evidence>
<feature type="domain" description="Acyl-CoA dehydrogenase/oxidase C-terminal" evidence="11">
    <location>
        <begin position="200"/>
        <end position="348"/>
    </location>
</feature>
<dbReference type="InterPro" id="IPR037069">
    <property type="entry name" value="AcylCoA_DH/ox_N_sf"/>
</dbReference>
<accession>A0A1Q4VBG4</accession>
<dbReference type="InterPro" id="IPR006091">
    <property type="entry name" value="Acyl-CoA_Oxase/DH_mid-dom"/>
</dbReference>
<comment type="pathway">
    <text evidence="2">Siderophore biosynthesis; mycobactin biosynthesis.</text>
</comment>
<organism evidence="14 15">
    <name type="scientific">Streptomyces uncialis</name>
    <dbReference type="NCBI Taxonomy" id="1048205"/>
    <lineage>
        <taxon>Bacteria</taxon>
        <taxon>Bacillati</taxon>
        <taxon>Actinomycetota</taxon>
        <taxon>Actinomycetes</taxon>
        <taxon>Kitasatosporales</taxon>
        <taxon>Streptomycetaceae</taxon>
        <taxon>Streptomyces</taxon>
    </lineage>
</organism>
<dbReference type="Pfam" id="PF00441">
    <property type="entry name" value="Acyl-CoA_dh_1"/>
    <property type="match status" value="1"/>
</dbReference>
<evidence type="ECO:0000256" key="5">
    <source>
        <dbReference type="ARBA" id="ARBA00022827"/>
    </source>
</evidence>
<protein>
    <recommendedName>
        <fullName evidence="8">Acyl-[acyl-carrier-protein] dehydrogenase MbtN</fullName>
    </recommendedName>
    <alternativeName>
        <fullName evidence="9">Mycobactin synthase protein N</fullName>
    </alternativeName>
</protein>
<dbReference type="InterPro" id="IPR046373">
    <property type="entry name" value="Acyl-CoA_Oxase/DH_mid-dom_sf"/>
</dbReference>
<reference evidence="14 15" key="1">
    <citation type="submission" date="2015-06" db="EMBL/GenBank/DDBJ databases">
        <title>Cloning and characterization of the uncialamcin biosynthetic gene cluster.</title>
        <authorList>
            <person name="Yan X."/>
            <person name="Huang T."/>
            <person name="Ge H."/>
            <person name="Shen B."/>
        </authorList>
    </citation>
    <scope>NUCLEOTIDE SEQUENCE [LARGE SCALE GENOMIC DNA]</scope>
    <source>
        <strain evidence="14 15">DCA2648</strain>
    </source>
</reference>
<dbReference type="GO" id="GO:0033539">
    <property type="term" value="P:fatty acid beta-oxidation using acyl-CoA dehydrogenase"/>
    <property type="evidence" value="ECO:0007669"/>
    <property type="project" value="TreeGrafter"/>
</dbReference>
<evidence type="ECO:0000313" key="15">
    <source>
        <dbReference type="Proteomes" id="UP000186455"/>
    </source>
</evidence>
<dbReference type="SUPFAM" id="SSF47203">
    <property type="entry name" value="Acyl-CoA dehydrogenase C-terminal domain-like"/>
    <property type="match status" value="1"/>
</dbReference>